<accession>A0ABN9RIL3</accession>
<feature type="transmembrane region" description="Helical" evidence="2">
    <location>
        <begin position="71"/>
        <end position="104"/>
    </location>
</feature>
<keyword evidence="2" id="KW-0812">Transmembrane</keyword>
<organism evidence="3 4">
    <name type="scientific">Prorocentrum cordatum</name>
    <dbReference type="NCBI Taxonomy" id="2364126"/>
    <lineage>
        <taxon>Eukaryota</taxon>
        <taxon>Sar</taxon>
        <taxon>Alveolata</taxon>
        <taxon>Dinophyceae</taxon>
        <taxon>Prorocentrales</taxon>
        <taxon>Prorocentraceae</taxon>
        <taxon>Prorocentrum</taxon>
    </lineage>
</organism>
<feature type="transmembrane region" description="Helical" evidence="2">
    <location>
        <begin position="36"/>
        <end position="65"/>
    </location>
</feature>
<evidence type="ECO:0000313" key="3">
    <source>
        <dbReference type="EMBL" id="CAK0818932.1"/>
    </source>
</evidence>
<dbReference type="EMBL" id="CAUYUJ010006880">
    <property type="protein sequence ID" value="CAK0818932.1"/>
    <property type="molecule type" value="Genomic_DNA"/>
</dbReference>
<feature type="non-terminal residue" evidence="3">
    <location>
        <position position="1"/>
    </location>
</feature>
<protein>
    <submittedName>
        <fullName evidence="3">Uncharacterized protein</fullName>
    </submittedName>
</protein>
<feature type="region of interest" description="Disordered" evidence="1">
    <location>
        <begin position="129"/>
        <end position="150"/>
    </location>
</feature>
<proteinExistence type="predicted"/>
<keyword evidence="2" id="KW-1133">Transmembrane helix</keyword>
<comment type="caution">
    <text evidence="3">The sequence shown here is derived from an EMBL/GenBank/DDBJ whole genome shotgun (WGS) entry which is preliminary data.</text>
</comment>
<evidence type="ECO:0000256" key="1">
    <source>
        <dbReference type="SAM" id="MobiDB-lite"/>
    </source>
</evidence>
<keyword evidence="4" id="KW-1185">Reference proteome</keyword>
<name>A0ABN9RIL3_9DINO</name>
<gene>
    <name evidence="3" type="ORF">PCOR1329_LOCUS21051</name>
</gene>
<sequence length="235" mass="25624">PFITKSGVRVLLPPGPSAPTVAPDAQPFPTATSGDILVIVLMVIVVMVARAIVVIVLMVIVLMVIMVIVVIVLMVIVLMVIVVIVVMVIVVMVILLMVIVLMAIRNPGHGHRGSFLEGCLAAATGCGCKTSRTSWPARRPPTSRPVRTPRPSRSVYARLRYGQEYSGDWIVSSPRNLANVKYELYDACLARDPITALNKMGAAGFRPCTDPPEIPVSSRCNSDSWEIMMYKDVWQ</sequence>
<evidence type="ECO:0000313" key="4">
    <source>
        <dbReference type="Proteomes" id="UP001189429"/>
    </source>
</evidence>
<dbReference type="Proteomes" id="UP001189429">
    <property type="component" value="Unassembled WGS sequence"/>
</dbReference>
<reference evidence="3" key="1">
    <citation type="submission" date="2023-10" db="EMBL/GenBank/DDBJ databases">
        <authorList>
            <person name="Chen Y."/>
            <person name="Shah S."/>
            <person name="Dougan E. K."/>
            <person name="Thang M."/>
            <person name="Chan C."/>
        </authorList>
    </citation>
    <scope>NUCLEOTIDE SEQUENCE [LARGE SCALE GENOMIC DNA]</scope>
</reference>
<evidence type="ECO:0000256" key="2">
    <source>
        <dbReference type="SAM" id="Phobius"/>
    </source>
</evidence>
<keyword evidence="2" id="KW-0472">Membrane</keyword>